<comment type="caution">
    <text evidence="1">The sequence shown here is derived from an EMBL/GenBank/DDBJ whole genome shotgun (WGS) entry which is preliminary data.</text>
</comment>
<dbReference type="Proteomes" id="UP001367508">
    <property type="component" value="Unassembled WGS sequence"/>
</dbReference>
<gene>
    <name evidence="1" type="ORF">VNO77_43710</name>
</gene>
<name>A0AAN9JVA7_CANGL</name>
<proteinExistence type="predicted"/>
<dbReference type="EMBL" id="JAYMYQ010000011">
    <property type="protein sequence ID" value="KAK7305798.1"/>
    <property type="molecule type" value="Genomic_DNA"/>
</dbReference>
<organism evidence="1 2">
    <name type="scientific">Canavalia gladiata</name>
    <name type="common">Sword bean</name>
    <name type="synonym">Dolichos gladiatus</name>
    <dbReference type="NCBI Taxonomy" id="3824"/>
    <lineage>
        <taxon>Eukaryota</taxon>
        <taxon>Viridiplantae</taxon>
        <taxon>Streptophyta</taxon>
        <taxon>Embryophyta</taxon>
        <taxon>Tracheophyta</taxon>
        <taxon>Spermatophyta</taxon>
        <taxon>Magnoliopsida</taxon>
        <taxon>eudicotyledons</taxon>
        <taxon>Gunneridae</taxon>
        <taxon>Pentapetalae</taxon>
        <taxon>rosids</taxon>
        <taxon>fabids</taxon>
        <taxon>Fabales</taxon>
        <taxon>Fabaceae</taxon>
        <taxon>Papilionoideae</taxon>
        <taxon>50 kb inversion clade</taxon>
        <taxon>NPAAA clade</taxon>
        <taxon>indigoferoid/millettioid clade</taxon>
        <taxon>Phaseoleae</taxon>
        <taxon>Canavalia</taxon>
    </lineage>
</organism>
<sequence length="126" mass="15292">MIGGRGVVGIEDKKSNRGWVSRGQKHLREETWRLGQWRWRRQMFRWEEGMLSEMDMIIQQVQFSDQMKDRWGGLKIKMEATRREQKRQRLDNRQNPNLELSWLKHETVGFAYPFVNWVQLAPLQYA</sequence>
<keyword evidence="2" id="KW-1185">Reference proteome</keyword>
<accession>A0AAN9JVA7</accession>
<evidence type="ECO:0000313" key="1">
    <source>
        <dbReference type="EMBL" id="KAK7305798.1"/>
    </source>
</evidence>
<evidence type="ECO:0000313" key="2">
    <source>
        <dbReference type="Proteomes" id="UP001367508"/>
    </source>
</evidence>
<reference evidence="1 2" key="1">
    <citation type="submission" date="2024-01" db="EMBL/GenBank/DDBJ databases">
        <title>The genomes of 5 underutilized Papilionoideae crops provide insights into root nodulation and disease resistanc.</title>
        <authorList>
            <person name="Jiang F."/>
        </authorList>
    </citation>
    <scope>NUCLEOTIDE SEQUENCE [LARGE SCALE GENOMIC DNA]</scope>
    <source>
        <strain evidence="1">LVBAO_FW01</strain>
        <tissue evidence="1">Leaves</tissue>
    </source>
</reference>
<dbReference type="AlphaFoldDB" id="A0AAN9JVA7"/>
<protein>
    <submittedName>
        <fullName evidence="1">Uncharacterized protein</fullName>
    </submittedName>
</protein>